<evidence type="ECO:0000256" key="5">
    <source>
        <dbReference type="ARBA" id="ARBA00022840"/>
    </source>
</evidence>
<evidence type="ECO:0000256" key="6">
    <source>
        <dbReference type="ARBA" id="ARBA00022917"/>
    </source>
</evidence>
<dbReference type="PANTHER" id="PTHR43766">
    <property type="entry name" value="TRYPTOPHAN--TRNA LIGASE, MITOCHONDRIAL"/>
    <property type="match status" value="1"/>
</dbReference>
<dbReference type="GO" id="GO:0004830">
    <property type="term" value="F:tryptophan-tRNA ligase activity"/>
    <property type="evidence" value="ECO:0007669"/>
    <property type="project" value="UniProtKB-EC"/>
</dbReference>
<dbReference type="InterPro" id="IPR050203">
    <property type="entry name" value="Trp-tRNA_synthetase"/>
</dbReference>
<dbReference type="Gene3D" id="3.40.50.620">
    <property type="entry name" value="HUPs"/>
    <property type="match status" value="1"/>
</dbReference>
<name>A0ABT8LCA5_9BACT</name>
<evidence type="ECO:0000256" key="7">
    <source>
        <dbReference type="ARBA" id="ARBA00023146"/>
    </source>
</evidence>
<comment type="caution">
    <text evidence="10">The sequence shown here is derived from an EMBL/GenBank/DDBJ whole genome shotgun (WGS) entry which is preliminary data.</text>
</comment>
<dbReference type="SUPFAM" id="SSF52374">
    <property type="entry name" value="Nucleotidylyl transferase"/>
    <property type="match status" value="1"/>
</dbReference>
<dbReference type="InterPro" id="IPR002305">
    <property type="entry name" value="aa-tRNA-synth_Ic"/>
</dbReference>
<gene>
    <name evidence="10" type="primary">trpS</name>
    <name evidence="10" type="ORF">QQ020_25265</name>
</gene>
<proteinExistence type="inferred from homology"/>
<dbReference type="InterPro" id="IPR002306">
    <property type="entry name" value="Trp-tRNA-ligase"/>
</dbReference>
<keyword evidence="5 9" id="KW-0067">ATP-binding</keyword>
<dbReference type="Gene3D" id="1.10.240.10">
    <property type="entry name" value="Tyrosyl-Transfer RNA Synthetase"/>
    <property type="match status" value="1"/>
</dbReference>
<evidence type="ECO:0000256" key="4">
    <source>
        <dbReference type="ARBA" id="ARBA00022741"/>
    </source>
</evidence>
<keyword evidence="3 9" id="KW-0436">Ligase</keyword>
<dbReference type="NCBIfam" id="TIGR00233">
    <property type="entry name" value="trpS"/>
    <property type="match status" value="1"/>
</dbReference>
<dbReference type="RefSeq" id="WP_346760746.1">
    <property type="nucleotide sequence ID" value="NZ_JAUJEB010000006.1"/>
</dbReference>
<keyword evidence="11" id="KW-1185">Reference proteome</keyword>
<keyword evidence="6 9" id="KW-0648">Protein biosynthesis</keyword>
<evidence type="ECO:0000256" key="3">
    <source>
        <dbReference type="ARBA" id="ARBA00022598"/>
    </source>
</evidence>
<sequence length="322" mass="35955">MARILTGIQSSGRPHLGNLLGAIVPAIALSEKSENESFFFIADLHSLTTIKDPATRIENVNATAAAWLAFGFDTDKNVFYRQSKIPEVCELAWFLNCFAPFPMLANAHSFKDKADNLADVNAGLFTYPVLMASDIIMYDANYVPVGKDQKQHLEITRDIAAIFNNTYGETFVVPEVIIDENVMTIPGTDGKKMSKSYGNTIDIFLPDKQLRKQVMSIVTDSTPLEAPKNPDTCHVFAIYKLLADQEQITAMKNNYLGGNYGYGHAKQALFELMIDKFKAQRETFNYFMENPDQLNKKLEAGEEKARAIGKAVLARVKEKLGY</sequence>
<dbReference type="EMBL" id="JAUJEB010000006">
    <property type="protein sequence ID" value="MDN5215414.1"/>
    <property type="molecule type" value="Genomic_DNA"/>
</dbReference>
<protein>
    <recommendedName>
        <fullName evidence="2 8">Tryptophan--tRNA ligase</fullName>
        <ecNumber evidence="2 8">6.1.1.2</ecNumber>
    </recommendedName>
</protein>
<evidence type="ECO:0000256" key="9">
    <source>
        <dbReference type="RuleBase" id="RU363036"/>
    </source>
</evidence>
<evidence type="ECO:0000256" key="1">
    <source>
        <dbReference type="ARBA" id="ARBA00005594"/>
    </source>
</evidence>
<evidence type="ECO:0000256" key="2">
    <source>
        <dbReference type="ARBA" id="ARBA00013161"/>
    </source>
</evidence>
<evidence type="ECO:0000313" key="11">
    <source>
        <dbReference type="Proteomes" id="UP001172083"/>
    </source>
</evidence>
<dbReference type="PRINTS" id="PR01039">
    <property type="entry name" value="TRNASYNTHTRP"/>
</dbReference>
<accession>A0ABT8LCA5</accession>
<comment type="similarity">
    <text evidence="1 9">Belongs to the class-I aminoacyl-tRNA synthetase family.</text>
</comment>
<organism evidence="10 11">
    <name type="scientific">Agaribacillus aureus</name>
    <dbReference type="NCBI Taxonomy" id="3051825"/>
    <lineage>
        <taxon>Bacteria</taxon>
        <taxon>Pseudomonadati</taxon>
        <taxon>Bacteroidota</taxon>
        <taxon>Cytophagia</taxon>
        <taxon>Cytophagales</taxon>
        <taxon>Splendidivirgaceae</taxon>
        <taxon>Agaribacillus</taxon>
    </lineage>
</organism>
<dbReference type="InterPro" id="IPR014729">
    <property type="entry name" value="Rossmann-like_a/b/a_fold"/>
</dbReference>
<dbReference type="EC" id="6.1.1.2" evidence="2 8"/>
<keyword evidence="4 9" id="KW-0547">Nucleotide-binding</keyword>
<dbReference type="CDD" id="cd00806">
    <property type="entry name" value="TrpRS_core"/>
    <property type="match status" value="1"/>
</dbReference>
<dbReference type="Pfam" id="PF00579">
    <property type="entry name" value="tRNA-synt_1b"/>
    <property type="match status" value="1"/>
</dbReference>
<evidence type="ECO:0000313" key="10">
    <source>
        <dbReference type="EMBL" id="MDN5215414.1"/>
    </source>
</evidence>
<reference evidence="10" key="1">
    <citation type="submission" date="2023-06" db="EMBL/GenBank/DDBJ databases">
        <title>Genomic of Agaribacillus aureum.</title>
        <authorList>
            <person name="Wang G."/>
        </authorList>
    </citation>
    <scope>NUCLEOTIDE SEQUENCE</scope>
    <source>
        <strain evidence="10">BMA12</strain>
    </source>
</reference>
<evidence type="ECO:0000256" key="8">
    <source>
        <dbReference type="NCBIfam" id="TIGR00233"/>
    </source>
</evidence>
<dbReference type="PANTHER" id="PTHR43766:SF1">
    <property type="entry name" value="TRYPTOPHAN--TRNA LIGASE, MITOCHONDRIAL"/>
    <property type="match status" value="1"/>
</dbReference>
<keyword evidence="7 9" id="KW-0030">Aminoacyl-tRNA synthetase</keyword>
<dbReference type="Proteomes" id="UP001172083">
    <property type="component" value="Unassembled WGS sequence"/>
</dbReference>